<protein>
    <submittedName>
        <fullName evidence="2">Uncharacterized protein</fullName>
    </submittedName>
</protein>
<evidence type="ECO:0000313" key="2">
    <source>
        <dbReference type="EMBL" id="PSR92025.1"/>
    </source>
</evidence>
<proteinExistence type="predicted"/>
<comment type="caution">
    <text evidence="2">The sequence shown here is derived from an EMBL/GenBank/DDBJ whole genome shotgun (WGS) entry which is preliminary data.</text>
</comment>
<gene>
    <name evidence="2" type="ORF">PHLCEN_2v4786</name>
</gene>
<reference evidence="2 3" key="1">
    <citation type="submission" date="2018-02" db="EMBL/GenBank/DDBJ databases">
        <title>Genome sequence of the basidiomycete white-rot fungus Phlebia centrifuga.</title>
        <authorList>
            <person name="Granchi Z."/>
            <person name="Peng M."/>
            <person name="de Vries R.P."/>
            <person name="Hilden K."/>
            <person name="Makela M.R."/>
            <person name="Grigoriev I."/>
            <person name="Riley R."/>
        </authorList>
    </citation>
    <scope>NUCLEOTIDE SEQUENCE [LARGE SCALE GENOMIC DNA]</scope>
    <source>
        <strain evidence="2 3">FBCC195</strain>
    </source>
</reference>
<keyword evidence="3" id="KW-1185">Reference proteome</keyword>
<dbReference type="STRING" id="98765.A0A2R6PJ45"/>
<dbReference type="Proteomes" id="UP000186601">
    <property type="component" value="Unassembled WGS sequence"/>
</dbReference>
<feature type="compositionally biased region" description="Low complexity" evidence="1">
    <location>
        <begin position="76"/>
        <end position="97"/>
    </location>
</feature>
<feature type="region of interest" description="Disordered" evidence="1">
    <location>
        <begin position="74"/>
        <end position="98"/>
    </location>
</feature>
<evidence type="ECO:0000256" key="1">
    <source>
        <dbReference type="SAM" id="MobiDB-lite"/>
    </source>
</evidence>
<dbReference type="EMBL" id="MLYV02000483">
    <property type="protein sequence ID" value="PSR92025.1"/>
    <property type="molecule type" value="Genomic_DNA"/>
</dbReference>
<organism evidence="2 3">
    <name type="scientific">Hermanssonia centrifuga</name>
    <dbReference type="NCBI Taxonomy" id="98765"/>
    <lineage>
        <taxon>Eukaryota</taxon>
        <taxon>Fungi</taxon>
        <taxon>Dikarya</taxon>
        <taxon>Basidiomycota</taxon>
        <taxon>Agaricomycotina</taxon>
        <taxon>Agaricomycetes</taxon>
        <taxon>Polyporales</taxon>
        <taxon>Meruliaceae</taxon>
        <taxon>Hermanssonia</taxon>
    </lineage>
</organism>
<name>A0A2R6PJ45_9APHY</name>
<sequence>MPVEPQEPPASPKLVKALPDILRLGTPGSIEPIELSPPRIRVPSPNTLTKTMSFLPSHHSDDLSLLESEIYPVQGPGSPSWPSSSEYSPESSPTSSSVLIEPRRIADIQLPVWFPQVQLHLAVLVHQTWL</sequence>
<dbReference type="AlphaFoldDB" id="A0A2R6PJ45"/>
<accession>A0A2R6PJ45</accession>
<evidence type="ECO:0000313" key="3">
    <source>
        <dbReference type="Proteomes" id="UP000186601"/>
    </source>
</evidence>